<name>S9RRW8_9RHOB</name>
<comment type="caution">
    <text evidence="1">The sequence shown here is derived from an EMBL/GenBank/DDBJ whole genome shotgun (WGS) entry which is preliminary data.</text>
</comment>
<sequence length="129" mass="13714">MKKDADLVEGVESDVDVYFAQARSEAPLPSAALLARIVEDARLAQAEILDASQPNPEVRLPWWRQFLNDIGGVPAAGGLVASACVGIYLGFLNPDFALGPGEASINEALETDVVMSAALLGDLYWIEEG</sequence>
<dbReference type="STRING" id="1123360.thalar_01020"/>
<evidence type="ECO:0000313" key="1">
    <source>
        <dbReference type="EMBL" id="EPX80800.1"/>
    </source>
</evidence>
<dbReference type="EMBL" id="AONI01000008">
    <property type="protein sequence ID" value="EPX80800.1"/>
    <property type="molecule type" value="Genomic_DNA"/>
</dbReference>
<keyword evidence="2" id="KW-1185">Reference proteome</keyword>
<dbReference type="OrthoDB" id="7863719at2"/>
<dbReference type="Proteomes" id="UP000015351">
    <property type="component" value="Unassembled WGS sequence"/>
</dbReference>
<gene>
    <name evidence="1" type="ORF">thalar_01020</name>
</gene>
<protein>
    <submittedName>
        <fullName evidence="1">Uncharacterized protein</fullName>
    </submittedName>
</protein>
<dbReference type="RefSeq" id="WP_021099593.1">
    <property type="nucleotide sequence ID" value="NZ_KE557306.1"/>
</dbReference>
<dbReference type="HOGENOM" id="CLU_1946197_0_0_5"/>
<accession>S9RRW8</accession>
<organism evidence="1 2">
    <name type="scientific">Litoreibacter arenae DSM 19593</name>
    <dbReference type="NCBI Taxonomy" id="1123360"/>
    <lineage>
        <taxon>Bacteria</taxon>
        <taxon>Pseudomonadati</taxon>
        <taxon>Pseudomonadota</taxon>
        <taxon>Alphaproteobacteria</taxon>
        <taxon>Rhodobacterales</taxon>
        <taxon>Roseobacteraceae</taxon>
        <taxon>Litoreibacter</taxon>
    </lineage>
</organism>
<evidence type="ECO:0000313" key="2">
    <source>
        <dbReference type="Proteomes" id="UP000015351"/>
    </source>
</evidence>
<reference evidence="2" key="1">
    <citation type="journal article" date="2013" name="Stand. Genomic Sci.">
        <title>Genome sequence of the Litoreibacter arenae type strain (DSM 19593(T)), a member of the Roseobacter clade isolated from sea sand.</title>
        <authorList>
            <person name="Riedel T."/>
            <person name="Fiebig A."/>
            <person name="Petersen J."/>
            <person name="Gronow S."/>
            <person name="Kyrpides N.C."/>
            <person name="Goker M."/>
            <person name="Klenk H.P."/>
        </authorList>
    </citation>
    <scope>NUCLEOTIDE SEQUENCE [LARGE SCALE GENOMIC DNA]</scope>
    <source>
        <strain evidence="2">DSM 19593</strain>
    </source>
</reference>
<proteinExistence type="predicted"/>
<dbReference type="AlphaFoldDB" id="S9RRW8"/>